<dbReference type="NCBIfam" id="TIGR00159">
    <property type="entry name" value="diadenylate cyclase CdaA"/>
    <property type="match status" value="1"/>
</dbReference>
<organism evidence="12 13">
    <name type="scientific">Fretibacterium fastidiosum</name>
    <dbReference type="NCBI Taxonomy" id="651822"/>
    <lineage>
        <taxon>Bacteria</taxon>
        <taxon>Thermotogati</taxon>
        <taxon>Synergistota</taxon>
        <taxon>Synergistia</taxon>
        <taxon>Synergistales</taxon>
        <taxon>Aminobacteriaceae</taxon>
        <taxon>Fretibacterium</taxon>
    </lineage>
</organism>
<dbReference type="PANTHER" id="PTHR34185:SF1">
    <property type="entry name" value="DIADENYLATE CYCLASE"/>
    <property type="match status" value="1"/>
</dbReference>
<keyword evidence="5 10" id="KW-0548">Nucleotidyltransferase</keyword>
<evidence type="ECO:0000256" key="3">
    <source>
        <dbReference type="ARBA" id="ARBA00022679"/>
    </source>
</evidence>
<dbReference type="GO" id="GO:0006171">
    <property type="term" value="P:cAMP biosynthetic process"/>
    <property type="evidence" value="ECO:0007669"/>
    <property type="project" value="InterPro"/>
</dbReference>
<evidence type="ECO:0000256" key="1">
    <source>
        <dbReference type="ARBA" id="ARBA00000877"/>
    </source>
</evidence>
<feature type="transmembrane region" description="Helical" evidence="10">
    <location>
        <begin position="12"/>
        <end position="29"/>
    </location>
</feature>
<evidence type="ECO:0000256" key="4">
    <source>
        <dbReference type="ARBA" id="ARBA00022692"/>
    </source>
</evidence>
<comment type="function">
    <text evidence="10">Catalyzes the condensation of 2 ATP molecules into cyclic di-AMP (c-di-AMP), a second messenger used to regulate differing processes in different bacteria.</text>
</comment>
<dbReference type="AlphaFoldDB" id="A0AB94IYQ7"/>
<evidence type="ECO:0000259" key="11">
    <source>
        <dbReference type="PROSITE" id="PS51794"/>
    </source>
</evidence>
<keyword evidence="3 10" id="KW-0808">Transferase</keyword>
<reference evidence="13" key="1">
    <citation type="submission" date="2010-03" db="EMBL/GenBank/DDBJ databases">
        <title>The genome sequence of Synergistetes sp. SGP1.</title>
        <authorList>
            <consortium name="metaHIT consortium -- http://www.metahit.eu/"/>
            <person name="Pajon A."/>
            <person name="Turner K."/>
            <person name="Parkhill J."/>
            <person name="Wade W."/>
            <person name="Vartoukian S."/>
        </authorList>
    </citation>
    <scope>NUCLEOTIDE SEQUENCE [LARGE SCALE GENOMIC DNA]</scope>
    <source>
        <strain evidence="13">SGP1</strain>
    </source>
</reference>
<evidence type="ECO:0000313" key="13">
    <source>
        <dbReference type="Proteomes" id="UP000008957"/>
    </source>
</evidence>
<keyword evidence="8 10" id="KW-1133">Transmembrane helix</keyword>
<dbReference type="InterPro" id="IPR036888">
    <property type="entry name" value="DNA_integrity_DisA_N_sf"/>
</dbReference>
<evidence type="ECO:0000256" key="2">
    <source>
        <dbReference type="ARBA" id="ARBA00022475"/>
    </source>
</evidence>
<dbReference type="PIRSF" id="PIRSF004793">
    <property type="entry name" value="UCP004793"/>
    <property type="match status" value="1"/>
</dbReference>
<proteinExistence type="inferred from homology"/>
<reference evidence="12 13" key="2">
    <citation type="submission" date="2010-03" db="EMBL/GenBank/DDBJ databases">
        <authorList>
            <person name="Pajon A."/>
        </authorList>
    </citation>
    <scope>NUCLEOTIDE SEQUENCE [LARGE SCALE GENOMIC DNA]</scope>
    <source>
        <strain evidence="12 13">SGP1</strain>
    </source>
</reference>
<dbReference type="GO" id="GO:0106408">
    <property type="term" value="F:diadenylate cyclase activity"/>
    <property type="evidence" value="ECO:0007669"/>
    <property type="project" value="UniProtKB-EC"/>
</dbReference>
<evidence type="ECO:0000256" key="6">
    <source>
        <dbReference type="ARBA" id="ARBA00022741"/>
    </source>
</evidence>
<dbReference type="InterPro" id="IPR014046">
    <property type="entry name" value="C-di-AMP_synthase"/>
</dbReference>
<keyword evidence="4 10" id="KW-0812">Transmembrane</keyword>
<evidence type="ECO:0000256" key="10">
    <source>
        <dbReference type="HAMAP-Rule" id="MF_01499"/>
    </source>
</evidence>
<accession>A0AB94IYQ7</accession>
<keyword evidence="13" id="KW-1185">Reference proteome</keyword>
<feature type="transmembrane region" description="Helical" evidence="10">
    <location>
        <begin position="36"/>
        <end position="53"/>
    </location>
</feature>
<keyword evidence="6 10" id="KW-0547">Nucleotide-binding</keyword>
<dbReference type="GO" id="GO:0004016">
    <property type="term" value="F:adenylate cyclase activity"/>
    <property type="evidence" value="ECO:0007669"/>
    <property type="project" value="UniProtKB-UniRule"/>
</dbReference>
<dbReference type="Pfam" id="PF02457">
    <property type="entry name" value="DAC"/>
    <property type="match status" value="1"/>
</dbReference>
<dbReference type="PANTHER" id="PTHR34185">
    <property type="entry name" value="DIADENYLATE CYCLASE"/>
    <property type="match status" value="1"/>
</dbReference>
<dbReference type="Gene3D" id="3.40.1700.10">
    <property type="entry name" value="DNA integrity scanning protein, DisA, N-terminal domain"/>
    <property type="match status" value="1"/>
</dbReference>
<protein>
    <recommendedName>
        <fullName evidence="10">Diadenylate cyclase</fullName>
        <shortName evidence="10">DAC</shortName>
        <ecNumber evidence="10">2.7.7.85</ecNumber>
    </recommendedName>
    <alternativeName>
        <fullName evidence="10">Cyclic-di-AMP synthase</fullName>
        <shortName evidence="10">c-di-AMP synthase</shortName>
    </alternativeName>
</protein>
<dbReference type="PROSITE" id="PS51794">
    <property type="entry name" value="DAC"/>
    <property type="match status" value="1"/>
</dbReference>
<evidence type="ECO:0000256" key="8">
    <source>
        <dbReference type="ARBA" id="ARBA00022989"/>
    </source>
</evidence>
<dbReference type="InterPro" id="IPR034701">
    <property type="entry name" value="CdaA"/>
</dbReference>
<dbReference type="SUPFAM" id="SSF143597">
    <property type="entry name" value="YojJ-like"/>
    <property type="match status" value="1"/>
</dbReference>
<evidence type="ECO:0000256" key="5">
    <source>
        <dbReference type="ARBA" id="ARBA00022695"/>
    </source>
</evidence>
<dbReference type="EMBL" id="FP929056">
    <property type="protein sequence ID" value="CBL28858.1"/>
    <property type="molecule type" value="Genomic_DNA"/>
</dbReference>
<comment type="similarity">
    <text evidence="10">Belongs to the adenylate cyclase family. DacA/CdaA subfamily.</text>
</comment>
<evidence type="ECO:0000256" key="7">
    <source>
        <dbReference type="ARBA" id="ARBA00022840"/>
    </source>
</evidence>
<dbReference type="InterPro" id="IPR050338">
    <property type="entry name" value="DisA"/>
</dbReference>
<name>A0AB94IYQ7_9BACT</name>
<sequence>MSSIWSDARTFLDIFIVSLIIYRLLVLIVGTRAVQLLKGVLILVLFSALASMLRFRLVSWLIGQSLWALSFAIPIVFQPELRKMLEEIGRGNLWQRQLPRDVAEQRVRHIMGALGYMKLHRIGALLVLQEETGLGEYYNTAVHLDANITQELIISIFWKDNPLHDGALIMNRYSLIAGGCYLPLIDAPEISRWYGTRHRAALGLSEISDAIVLVVSEERGEISLAFKGRLSKNLKDAQVEKLLMHYFVGEPTFRSWRDRLQSFQQLLWDPSTRQLHEDHGDRS</sequence>
<dbReference type="Proteomes" id="UP000008957">
    <property type="component" value="Chromosome"/>
</dbReference>
<dbReference type="EC" id="2.7.7.85" evidence="10"/>
<evidence type="ECO:0000256" key="9">
    <source>
        <dbReference type="ARBA" id="ARBA00023136"/>
    </source>
</evidence>
<keyword evidence="9 10" id="KW-0472">Membrane</keyword>
<evidence type="ECO:0000313" key="12">
    <source>
        <dbReference type="EMBL" id="CBL28858.1"/>
    </source>
</evidence>
<feature type="domain" description="DAC" evidence="11">
    <location>
        <begin position="78"/>
        <end position="236"/>
    </location>
</feature>
<dbReference type="HAMAP" id="MF_01499">
    <property type="entry name" value="DacA"/>
    <property type="match status" value="1"/>
</dbReference>
<gene>
    <name evidence="10" type="primary">dacA</name>
    <name evidence="12" type="ORF">SY1_21030</name>
</gene>
<dbReference type="KEGG" id="sbr:SY1_21030"/>
<comment type="subunit">
    <text evidence="10">Probably a homodimer.</text>
</comment>
<dbReference type="InterPro" id="IPR003390">
    <property type="entry name" value="DNA_integrity_scan_DisA_N"/>
</dbReference>
<keyword evidence="7 10" id="KW-0067">ATP-binding</keyword>
<dbReference type="GO" id="GO:0005524">
    <property type="term" value="F:ATP binding"/>
    <property type="evidence" value="ECO:0007669"/>
    <property type="project" value="UniProtKB-UniRule"/>
</dbReference>
<comment type="catalytic activity">
    <reaction evidence="1 10">
        <text>2 ATP = 3',3'-c-di-AMP + 2 diphosphate</text>
        <dbReference type="Rhea" id="RHEA:35655"/>
        <dbReference type="ChEBI" id="CHEBI:30616"/>
        <dbReference type="ChEBI" id="CHEBI:33019"/>
        <dbReference type="ChEBI" id="CHEBI:71500"/>
        <dbReference type="EC" id="2.7.7.85"/>
    </reaction>
</comment>
<comment type="caution">
    <text evidence="10">Lacks conserved residue(s) required for the propagation of feature annotation.</text>
</comment>
<dbReference type="RefSeq" id="WP_015557005.1">
    <property type="nucleotide sequence ID" value="NC_021038.1"/>
</dbReference>
<keyword evidence="2 10" id="KW-1003">Cell membrane</keyword>